<comment type="caution">
    <text evidence="3">The sequence shown here is derived from an EMBL/GenBank/DDBJ whole genome shotgun (WGS) entry which is preliminary data.</text>
</comment>
<dbReference type="EMBL" id="JASCZI010000952">
    <property type="protein sequence ID" value="MED6113901.1"/>
    <property type="molecule type" value="Genomic_DNA"/>
</dbReference>
<feature type="transmembrane region" description="Helical" evidence="2">
    <location>
        <begin position="117"/>
        <end position="139"/>
    </location>
</feature>
<gene>
    <name evidence="3" type="ORF">PIB30_075179</name>
</gene>
<keyword evidence="2" id="KW-1133">Transmembrane helix</keyword>
<evidence type="ECO:0000256" key="2">
    <source>
        <dbReference type="SAM" id="Phobius"/>
    </source>
</evidence>
<feature type="region of interest" description="Disordered" evidence="1">
    <location>
        <begin position="31"/>
        <end position="63"/>
    </location>
</feature>
<accession>A0ABU6QR37</accession>
<reference evidence="3 4" key="1">
    <citation type="journal article" date="2023" name="Plants (Basel)">
        <title>Bridging the Gap: Combining Genomics and Transcriptomics Approaches to Understand Stylosanthes scabra, an Orphan Legume from the Brazilian Caatinga.</title>
        <authorList>
            <person name="Ferreira-Neto J.R.C."/>
            <person name="da Silva M.D."/>
            <person name="Binneck E."/>
            <person name="de Melo N.F."/>
            <person name="da Silva R.H."/>
            <person name="de Melo A.L.T.M."/>
            <person name="Pandolfi V."/>
            <person name="Bustamante F.O."/>
            <person name="Brasileiro-Vidal A.C."/>
            <person name="Benko-Iseppon A.M."/>
        </authorList>
    </citation>
    <scope>NUCLEOTIDE SEQUENCE [LARGE SCALE GENOMIC DNA]</scope>
    <source>
        <tissue evidence="3">Leaves</tissue>
    </source>
</reference>
<keyword evidence="2" id="KW-0812">Transmembrane</keyword>
<dbReference type="Proteomes" id="UP001341840">
    <property type="component" value="Unassembled WGS sequence"/>
</dbReference>
<evidence type="ECO:0000256" key="1">
    <source>
        <dbReference type="SAM" id="MobiDB-lite"/>
    </source>
</evidence>
<organism evidence="3 4">
    <name type="scientific">Stylosanthes scabra</name>
    <dbReference type="NCBI Taxonomy" id="79078"/>
    <lineage>
        <taxon>Eukaryota</taxon>
        <taxon>Viridiplantae</taxon>
        <taxon>Streptophyta</taxon>
        <taxon>Embryophyta</taxon>
        <taxon>Tracheophyta</taxon>
        <taxon>Spermatophyta</taxon>
        <taxon>Magnoliopsida</taxon>
        <taxon>eudicotyledons</taxon>
        <taxon>Gunneridae</taxon>
        <taxon>Pentapetalae</taxon>
        <taxon>rosids</taxon>
        <taxon>fabids</taxon>
        <taxon>Fabales</taxon>
        <taxon>Fabaceae</taxon>
        <taxon>Papilionoideae</taxon>
        <taxon>50 kb inversion clade</taxon>
        <taxon>dalbergioids sensu lato</taxon>
        <taxon>Dalbergieae</taxon>
        <taxon>Pterocarpus clade</taxon>
        <taxon>Stylosanthes</taxon>
    </lineage>
</organism>
<keyword evidence="2" id="KW-0472">Membrane</keyword>
<evidence type="ECO:0000313" key="4">
    <source>
        <dbReference type="Proteomes" id="UP001341840"/>
    </source>
</evidence>
<sequence length="161" mass="17507">MTTNSNGTPPTNVEFLALVNTLQAELVKLKKTKDGPINLTEGGGPTPEELTPSEGEPPKIKKGPFKDEIMKFTMSTNSTLPTTLKPYDGSGDPKIHVTKFENMMLINGSSDPTLCRLFPTFLGGVALLWFCSLPIGVGFHHSPRLGVTHNNPRLQAPKSRH</sequence>
<evidence type="ECO:0008006" key="5">
    <source>
        <dbReference type="Google" id="ProtNLM"/>
    </source>
</evidence>
<evidence type="ECO:0000313" key="3">
    <source>
        <dbReference type="EMBL" id="MED6113901.1"/>
    </source>
</evidence>
<keyword evidence="4" id="KW-1185">Reference proteome</keyword>
<protein>
    <recommendedName>
        <fullName evidence="5">Reverse transcriptase domain-containing protein</fullName>
    </recommendedName>
</protein>
<proteinExistence type="predicted"/>
<name>A0ABU6QR37_9FABA</name>